<evidence type="ECO:0000256" key="4">
    <source>
        <dbReference type="ARBA" id="ARBA00023163"/>
    </source>
</evidence>
<dbReference type="InterPro" id="IPR036388">
    <property type="entry name" value="WH-like_DNA-bd_sf"/>
</dbReference>
<dbReference type="NCBIfam" id="NF009327">
    <property type="entry name" value="PRK12684.1"/>
    <property type="match status" value="1"/>
</dbReference>
<protein>
    <submittedName>
        <fullName evidence="6">CysB family transcriptional regulator</fullName>
    </submittedName>
</protein>
<dbReference type="InterPro" id="IPR036390">
    <property type="entry name" value="WH_DNA-bd_sf"/>
</dbReference>
<evidence type="ECO:0000259" key="5">
    <source>
        <dbReference type="PROSITE" id="PS50931"/>
    </source>
</evidence>
<evidence type="ECO:0000256" key="2">
    <source>
        <dbReference type="ARBA" id="ARBA00023015"/>
    </source>
</evidence>
<dbReference type="InterPro" id="IPR005119">
    <property type="entry name" value="LysR_subst-bd"/>
</dbReference>
<organism evidence="6 7">
    <name type="scientific">Hydrogenophaga electricum</name>
    <dbReference type="NCBI Taxonomy" id="1230953"/>
    <lineage>
        <taxon>Bacteria</taxon>
        <taxon>Pseudomonadati</taxon>
        <taxon>Pseudomonadota</taxon>
        <taxon>Betaproteobacteria</taxon>
        <taxon>Burkholderiales</taxon>
        <taxon>Comamonadaceae</taxon>
        <taxon>Hydrogenophaga</taxon>
    </lineage>
</organism>
<reference evidence="7" key="1">
    <citation type="journal article" date="2019" name="Int. J. Syst. Evol. Microbiol.">
        <title>The Global Catalogue of Microorganisms (GCM) 10K type strain sequencing project: providing services to taxonomists for standard genome sequencing and annotation.</title>
        <authorList>
            <consortium name="The Broad Institute Genomics Platform"/>
            <consortium name="The Broad Institute Genome Sequencing Center for Infectious Disease"/>
            <person name="Wu L."/>
            <person name="Ma J."/>
        </authorList>
    </citation>
    <scope>NUCLEOTIDE SEQUENCE [LARGE SCALE GENOMIC DNA]</scope>
    <source>
        <strain evidence="7">NBRC 109341</strain>
    </source>
</reference>
<comment type="caution">
    <text evidence="6">The sequence shown here is derived from an EMBL/GenBank/DDBJ whole genome shotgun (WGS) entry which is preliminary data.</text>
</comment>
<dbReference type="PROSITE" id="PS50931">
    <property type="entry name" value="HTH_LYSR"/>
    <property type="match status" value="1"/>
</dbReference>
<evidence type="ECO:0000256" key="1">
    <source>
        <dbReference type="ARBA" id="ARBA00009437"/>
    </source>
</evidence>
<keyword evidence="7" id="KW-1185">Reference proteome</keyword>
<dbReference type="SUPFAM" id="SSF46785">
    <property type="entry name" value="Winged helix' DNA-binding domain"/>
    <property type="match status" value="1"/>
</dbReference>
<comment type="similarity">
    <text evidence="1">Belongs to the LysR transcriptional regulatory family.</text>
</comment>
<dbReference type="RefSeq" id="WP_234263025.1">
    <property type="nucleotide sequence ID" value="NZ_BSPB01000042.1"/>
</dbReference>
<dbReference type="Gene3D" id="1.10.10.10">
    <property type="entry name" value="Winged helix-like DNA-binding domain superfamily/Winged helix DNA-binding domain"/>
    <property type="match status" value="1"/>
</dbReference>
<evidence type="ECO:0000313" key="7">
    <source>
        <dbReference type="Proteomes" id="UP001156903"/>
    </source>
</evidence>
<dbReference type="Gene3D" id="3.40.190.10">
    <property type="entry name" value="Periplasmic binding protein-like II"/>
    <property type="match status" value="2"/>
</dbReference>
<keyword evidence="2" id="KW-0805">Transcription regulation</keyword>
<accession>A0ABQ6C6V8</accession>
<evidence type="ECO:0000256" key="3">
    <source>
        <dbReference type="ARBA" id="ARBA00023125"/>
    </source>
</evidence>
<dbReference type="Proteomes" id="UP001156903">
    <property type="component" value="Unassembled WGS sequence"/>
</dbReference>
<dbReference type="PANTHER" id="PTHR30126:SF6">
    <property type="entry name" value="HTH-TYPE TRANSCRIPTIONAL REGULATOR CYSB-RELATED"/>
    <property type="match status" value="1"/>
</dbReference>
<keyword evidence="3" id="KW-0238">DNA-binding</keyword>
<dbReference type="PRINTS" id="PR00039">
    <property type="entry name" value="HTHLYSR"/>
</dbReference>
<feature type="domain" description="HTH lysR-type" evidence="5">
    <location>
        <begin position="1"/>
        <end position="59"/>
    </location>
</feature>
<dbReference type="InterPro" id="IPR000847">
    <property type="entry name" value="LysR_HTH_N"/>
</dbReference>
<proteinExistence type="inferred from homology"/>
<dbReference type="CDD" id="cd08413">
    <property type="entry name" value="PBP2_CysB_like"/>
    <property type="match status" value="1"/>
</dbReference>
<sequence>MNFQQLRSVRETVRCGFNLTEVAAMLYTSQPGVSRQIRELEEELGVSIFVRAGKRLTGLTEPGAALLPIVERLLQEAQNLRQAGKEFVSRQEGGLTVAATHSQARYALPHAVRDFRSVFPQVTLHLHQGSPRQIAEMLLQGEADIGIATEALANYPQLVTLPCYRWTHSVVVPPGHPLLQVAGPVTLADLARYPIITYDVGYTGRSHIDEAFHEAGIQPEVVLTAMDADVIKTYVELGMGVGIVASIAVDPERDQHLRTLDARHLFRINVTRLAIRRGVWLRGYAYKFIEIFAPTLTREVVDQALSEGVSAEALPA</sequence>
<dbReference type="InterPro" id="IPR037423">
    <property type="entry name" value="CysB_PBP2"/>
</dbReference>
<dbReference type="Pfam" id="PF03466">
    <property type="entry name" value="LysR_substrate"/>
    <property type="match status" value="1"/>
</dbReference>
<evidence type="ECO:0000313" key="6">
    <source>
        <dbReference type="EMBL" id="GLS16048.1"/>
    </source>
</evidence>
<gene>
    <name evidence="6" type="ORF">GCM10007935_34870</name>
</gene>
<dbReference type="EMBL" id="BSPB01000042">
    <property type="protein sequence ID" value="GLS16048.1"/>
    <property type="molecule type" value="Genomic_DNA"/>
</dbReference>
<dbReference type="Pfam" id="PF00126">
    <property type="entry name" value="HTH_1"/>
    <property type="match status" value="1"/>
</dbReference>
<keyword evidence="4" id="KW-0804">Transcription</keyword>
<dbReference type="PANTHER" id="PTHR30126">
    <property type="entry name" value="HTH-TYPE TRANSCRIPTIONAL REGULATOR"/>
    <property type="match status" value="1"/>
</dbReference>
<dbReference type="SUPFAM" id="SSF53850">
    <property type="entry name" value="Periplasmic binding protein-like II"/>
    <property type="match status" value="1"/>
</dbReference>
<name>A0ABQ6C6V8_9BURK</name>